<dbReference type="PANTHER" id="PTHR43133">
    <property type="entry name" value="RNA POLYMERASE ECF-TYPE SIGMA FACTO"/>
    <property type="match status" value="1"/>
</dbReference>
<keyword evidence="4" id="KW-0804">Transcription</keyword>
<evidence type="ECO:0000256" key="1">
    <source>
        <dbReference type="ARBA" id="ARBA00023015"/>
    </source>
</evidence>
<keyword evidence="7" id="KW-1185">Reference proteome</keyword>
<dbReference type="Gene3D" id="1.10.1740.10">
    <property type="match status" value="1"/>
</dbReference>
<dbReference type="InterPro" id="IPR013325">
    <property type="entry name" value="RNA_pol_sigma_r2"/>
</dbReference>
<sequence>MNPFSAAYPSDQLDKELIELTLKGDKKALSLLIKNHQAYIYNVAWKMTGNVDDAKDLSQEVLIKIITNLSQFKFKSSFRTWAYRIVFNHFINDKKKMNFVIPTNFEEMGKQLNAAPDHEMTPEEQKEKQELIREVRLNCLSGMILCLNKEQRLIYIIGEIFAANHTIGSEIMEMSKANFRMKLSKARKDLYNFMNNQCGLVDKNNPCRCHKKVKAAVDMKFINAKDLLHNRPEYETFQSQLQPDADFLTANADLKYAELQQNLSFKNDFDKKLFIEDILDNESWKSILNLN</sequence>
<gene>
    <name evidence="6" type="ORF">LX97_00741</name>
</gene>
<protein>
    <submittedName>
        <fullName evidence="6">RNA polymerase sigma factor (Sigma-70 family)</fullName>
    </submittedName>
</protein>
<name>A0ABX5Q1M4_9FLAO</name>
<reference evidence="6 7" key="1">
    <citation type="submission" date="2018-06" db="EMBL/GenBank/DDBJ databases">
        <title>Genomic Encyclopedia of Archaeal and Bacterial Type Strains, Phase II (KMG-II): from individual species to whole genera.</title>
        <authorList>
            <person name="Goeker M."/>
        </authorList>
    </citation>
    <scope>NUCLEOTIDE SEQUENCE [LARGE SCALE GENOMIC DNA]</scope>
    <source>
        <strain evidence="6 7">DSM 17205</strain>
    </source>
</reference>
<dbReference type="InterPro" id="IPR014284">
    <property type="entry name" value="RNA_pol_sigma-70_dom"/>
</dbReference>
<evidence type="ECO:0000256" key="4">
    <source>
        <dbReference type="ARBA" id="ARBA00023163"/>
    </source>
</evidence>
<dbReference type="EMBL" id="QKZR01000001">
    <property type="protein sequence ID" value="PZX43738.1"/>
    <property type="molecule type" value="Genomic_DNA"/>
</dbReference>
<dbReference type="Pfam" id="PF04542">
    <property type="entry name" value="Sigma70_r2"/>
    <property type="match status" value="1"/>
</dbReference>
<comment type="caution">
    <text evidence="6">The sequence shown here is derived from an EMBL/GenBank/DDBJ whole genome shotgun (WGS) entry which is preliminary data.</text>
</comment>
<proteinExistence type="predicted"/>
<dbReference type="InterPro" id="IPR039425">
    <property type="entry name" value="RNA_pol_sigma-70-like"/>
</dbReference>
<organism evidence="6 7">
    <name type="scientific">Nonlabens dokdonensis</name>
    <dbReference type="NCBI Taxonomy" id="328515"/>
    <lineage>
        <taxon>Bacteria</taxon>
        <taxon>Pseudomonadati</taxon>
        <taxon>Bacteroidota</taxon>
        <taxon>Flavobacteriia</taxon>
        <taxon>Flavobacteriales</taxon>
        <taxon>Flavobacteriaceae</taxon>
        <taxon>Nonlabens</taxon>
    </lineage>
</organism>
<dbReference type="Proteomes" id="UP000248584">
    <property type="component" value="Unassembled WGS sequence"/>
</dbReference>
<evidence type="ECO:0000259" key="5">
    <source>
        <dbReference type="Pfam" id="PF04542"/>
    </source>
</evidence>
<keyword evidence="1" id="KW-0805">Transcription regulation</keyword>
<accession>A0ABX5Q1M4</accession>
<evidence type="ECO:0000256" key="2">
    <source>
        <dbReference type="ARBA" id="ARBA00023082"/>
    </source>
</evidence>
<evidence type="ECO:0000313" key="7">
    <source>
        <dbReference type="Proteomes" id="UP000248584"/>
    </source>
</evidence>
<feature type="domain" description="RNA polymerase sigma-70 region 2" evidence="5">
    <location>
        <begin position="32"/>
        <end position="95"/>
    </location>
</feature>
<keyword evidence="2" id="KW-0731">Sigma factor</keyword>
<dbReference type="SUPFAM" id="SSF88946">
    <property type="entry name" value="Sigma2 domain of RNA polymerase sigma factors"/>
    <property type="match status" value="1"/>
</dbReference>
<dbReference type="RefSeq" id="WP_015361563.1">
    <property type="nucleotide sequence ID" value="NZ_QKZR01000001.1"/>
</dbReference>
<dbReference type="InterPro" id="IPR007627">
    <property type="entry name" value="RNA_pol_sigma70_r2"/>
</dbReference>
<dbReference type="NCBIfam" id="TIGR02937">
    <property type="entry name" value="sigma70-ECF"/>
    <property type="match status" value="1"/>
</dbReference>
<keyword evidence="3" id="KW-0238">DNA-binding</keyword>
<evidence type="ECO:0000256" key="3">
    <source>
        <dbReference type="ARBA" id="ARBA00023125"/>
    </source>
</evidence>
<evidence type="ECO:0000313" key="6">
    <source>
        <dbReference type="EMBL" id="PZX43738.1"/>
    </source>
</evidence>
<dbReference type="PANTHER" id="PTHR43133:SF8">
    <property type="entry name" value="RNA POLYMERASE SIGMA FACTOR HI_1459-RELATED"/>
    <property type="match status" value="1"/>
</dbReference>